<dbReference type="AlphaFoldDB" id="A0A7M7M0X4"/>
<dbReference type="EnsemblMetazoa" id="XM_016914239">
    <property type="protein sequence ID" value="XP_016769728"/>
    <property type="gene ID" value="LOC100578811"/>
</dbReference>
<accession>A0A7M7M0X4</accession>
<keyword evidence="1 4" id="KW-0812">Transmembrane</keyword>
<keyword evidence="1" id="KW-0472">Membrane</keyword>
<dbReference type="InterPro" id="IPR045325">
    <property type="entry name" value="TMEM70/TMEM186/TMEM223"/>
</dbReference>
<dbReference type="Pfam" id="PF06979">
    <property type="entry name" value="TMEM70"/>
    <property type="match status" value="1"/>
</dbReference>
<evidence type="ECO:0000256" key="1">
    <source>
        <dbReference type="SAM" id="Phobius"/>
    </source>
</evidence>
<dbReference type="GO" id="GO:0007399">
    <property type="term" value="P:nervous system development"/>
    <property type="evidence" value="ECO:0007669"/>
    <property type="project" value="TreeGrafter"/>
</dbReference>
<accession>A0A8B7KM42</accession>
<dbReference type="PANTHER" id="PTHR14549">
    <property type="entry name" value="TRANSMEMBRANE PROTEIN 223"/>
    <property type="match status" value="1"/>
</dbReference>
<gene>
    <name evidence="4" type="primary">LOC100578811</name>
</gene>
<sequence>MFYGWGISSILFLLNTYNPKYISTLFENISWNEYFKRNGLHMVYFINFIIIGPVGTILFYIINHRFIKYIILHKGGNNVSIITNHPLKNNYTMTLPINKIKIKIARDKMKNYLPMKIQGRRFYYIIDSKGTFLNEKLFDYTVGKAKNW</sequence>
<name>A0A7M7M0X4_APIME</name>
<dbReference type="Proteomes" id="UP000005203">
    <property type="component" value="Linkage group LG10"/>
</dbReference>
<dbReference type="InterPro" id="IPR026100">
    <property type="entry name" value="Tmem223"/>
</dbReference>
<dbReference type="OrthoDB" id="5950063at2759"/>
<dbReference type="KEGG" id="ame:100578811"/>
<keyword evidence="1" id="KW-1133">Transmembrane helix</keyword>
<feature type="transmembrane region" description="Helical" evidence="1">
    <location>
        <begin position="42"/>
        <end position="62"/>
    </location>
</feature>
<organism evidence="2">
    <name type="scientific">Apis mellifera</name>
    <name type="common">Honeybee</name>
    <dbReference type="NCBI Taxonomy" id="7460"/>
    <lineage>
        <taxon>Eukaryota</taxon>
        <taxon>Metazoa</taxon>
        <taxon>Ecdysozoa</taxon>
        <taxon>Arthropoda</taxon>
        <taxon>Hexapoda</taxon>
        <taxon>Insecta</taxon>
        <taxon>Pterygota</taxon>
        <taxon>Neoptera</taxon>
        <taxon>Endopterygota</taxon>
        <taxon>Hymenoptera</taxon>
        <taxon>Apocrita</taxon>
        <taxon>Aculeata</taxon>
        <taxon>Apoidea</taxon>
        <taxon>Anthophila</taxon>
        <taxon>Apidae</taxon>
        <taxon>Apis</taxon>
    </lineage>
</organism>
<evidence type="ECO:0000313" key="3">
    <source>
        <dbReference type="Proteomes" id="UP000005203"/>
    </source>
</evidence>
<dbReference type="RefSeq" id="XP_016769728.1">
    <property type="nucleotide sequence ID" value="XM_016914239.2"/>
</dbReference>
<proteinExistence type="predicted"/>
<evidence type="ECO:0000313" key="2">
    <source>
        <dbReference type="EnsemblMetazoa" id="XP_016769728"/>
    </source>
</evidence>
<protein>
    <submittedName>
        <fullName evidence="4">Transmembrane protein 223</fullName>
    </submittedName>
</protein>
<reference evidence="2" key="1">
    <citation type="submission" date="2021-01" db="UniProtKB">
        <authorList>
            <consortium name="EnsemblMetazoa"/>
        </authorList>
    </citation>
    <scope>IDENTIFICATION</scope>
    <source>
        <strain evidence="2">DH4</strain>
    </source>
</reference>
<dbReference type="PANTHER" id="PTHR14549:SF2">
    <property type="entry name" value="TRANSMEMBRANE PROTEIN 223"/>
    <property type="match status" value="1"/>
</dbReference>
<dbReference type="GO" id="GO:0005739">
    <property type="term" value="C:mitochondrion"/>
    <property type="evidence" value="ECO:0007669"/>
    <property type="project" value="TreeGrafter"/>
</dbReference>
<dbReference type="GeneID" id="100578811"/>
<keyword evidence="3" id="KW-1185">Reference proteome</keyword>
<reference evidence="4" key="2">
    <citation type="submission" date="2025-04" db="UniProtKB">
        <authorList>
            <consortium name="RefSeq"/>
        </authorList>
    </citation>
    <scope>IDENTIFICATION</scope>
    <source>
        <strain evidence="4">DH4</strain>
        <tissue evidence="4">Whole body</tissue>
    </source>
</reference>
<evidence type="ECO:0000313" key="4">
    <source>
        <dbReference type="RefSeq" id="XP_016769728.1"/>
    </source>
</evidence>